<dbReference type="NCBIfam" id="TIGR00023">
    <property type="entry name" value="glycerol-3-phosphate 1-O-acyltransferase PlsY"/>
    <property type="match status" value="1"/>
</dbReference>
<evidence type="ECO:0000256" key="10">
    <source>
        <dbReference type="HAMAP-Rule" id="MF_01043"/>
    </source>
</evidence>
<evidence type="ECO:0000256" key="3">
    <source>
        <dbReference type="ARBA" id="ARBA00022679"/>
    </source>
</evidence>
<keyword evidence="3 10" id="KW-0808">Transferase</keyword>
<accession>A0A0W0VSV2</accession>
<organism evidence="12 13">
    <name type="scientific">Legionella londiniensis</name>
    <dbReference type="NCBI Taxonomy" id="45068"/>
    <lineage>
        <taxon>Bacteria</taxon>
        <taxon>Pseudomonadati</taxon>
        <taxon>Pseudomonadota</taxon>
        <taxon>Gammaproteobacteria</taxon>
        <taxon>Legionellales</taxon>
        <taxon>Legionellaceae</taxon>
        <taxon>Legionella</taxon>
    </lineage>
</organism>
<feature type="compositionally biased region" description="Polar residues" evidence="11">
    <location>
        <begin position="228"/>
        <end position="237"/>
    </location>
</feature>
<dbReference type="HAMAP" id="MF_01043">
    <property type="entry name" value="PlsY"/>
    <property type="match status" value="1"/>
</dbReference>
<evidence type="ECO:0000256" key="8">
    <source>
        <dbReference type="ARBA" id="ARBA00023209"/>
    </source>
</evidence>
<feature type="transmembrane region" description="Helical" evidence="10">
    <location>
        <begin position="113"/>
        <end position="135"/>
    </location>
</feature>
<comment type="subcellular location">
    <subcellularLocation>
        <location evidence="10">Cell membrane</location>
        <topology evidence="10">Multi-pass membrane protein</topology>
    </subcellularLocation>
</comment>
<protein>
    <recommendedName>
        <fullName evidence="10">Glycerol-3-phosphate acyltransferase</fullName>
    </recommendedName>
    <alternativeName>
        <fullName evidence="10">Acyl-PO4 G3P acyltransferase</fullName>
    </alternativeName>
    <alternativeName>
        <fullName evidence="10">Acyl-phosphate--glycerol-3-phosphate acyltransferase</fullName>
    </alternativeName>
    <alternativeName>
        <fullName evidence="10">G3P acyltransferase</fullName>
        <shortName evidence="10">GPAT</shortName>
        <ecNumber evidence="10">2.3.1.275</ecNumber>
    </alternativeName>
    <alternativeName>
        <fullName evidence="10">Lysophosphatidic acid synthase</fullName>
        <shortName evidence="10">LPA synthase</shortName>
    </alternativeName>
</protein>
<comment type="similarity">
    <text evidence="10">Belongs to the PlsY family.</text>
</comment>
<dbReference type="Pfam" id="PF02660">
    <property type="entry name" value="G3P_acyltransf"/>
    <property type="match status" value="1"/>
</dbReference>
<dbReference type="EC" id="2.3.1.275" evidence="10"/>
<feature type="transmembrane region" description="Helical" evidence="10">
    <location>
        <begin position="56"/>
        <end position="75"/>
    </location>
</feature>
<evidence type="ECO:0000313" key="12">
    <source>
        <dbReference type="EMBL" id="KTD23160.1"/>
    </source>
</evidence>
<dbReference type="SMART" id="SM01207">
    <property type="entry name" value="G3P_acyltransf"/>
    <property type="match status" value="1"/>
</dbReference>
<feature type="transmembrane region" description="Helical" evidence="10">
    <location>
        <begin position="81"/>
        <end position="101"/>
    </location>
</feature>
<dbReference type="Proteomes" id="UP000054997">
    <property type="component" value="Unassembled WGS sequence"/>
</dbReference>
<keyword evidence="6 10" id="KW-0443">Lipid metabolism</keyword>
<feature type="transmembrane region" description="Helical" evidence="10">
    <location>
        <begin position="155"/>
        <end position="179"/>
    </location>
</feature>
<keyword evidence="13" id="KW-1185">Reference proteome</keyword>
<evidence type="ECO:0000256" key="6">
    <source>
        <dbReference type="ARBA" id="ARBA00023098"/>
    </source>
</evidence>
<comment type="function">
    <text evidence="10">Catalyzes the transfer of an acyl group from acyl-phosphate (acyl-PO(4)) to glycerol-3-phosphate (G3P) to form lysophosphatidic acid (LPA). This enzyme utilizes acyl-phosphate as fatty acyl donor, but not acyl-CoA or acyl-ACP.</text>
</comment>
<evidence type="ECO:0000256" key="5">
    <source>
        <dbReference type="ARBA" id="ARBA00022989"/>
    </source>
</evidence>
<dbReference type="PANTHER" id="PTHR30309:SF0">
    <property type="entry name" value="GLYCEROL-3-PHOSPHATE ACYLTRANSFERASE-RELATED"/>
    <property type="match status" value="1"/>
</dbReference>
<evidence type="ECO:0000256" key="9">
    <source>
        <dbReference type="ARBA" id="ARBA00023264"/>
    </source>
</evidence>
<dbReference type="GO" id="GO:0008654">
    <property type="term" value="P:phospholipid biosynthetic process"/>
    <property type="evidence" value="ECO:0007669"/>
    <property type="project" value="UniProtKB-UniRule"/>
</dbReference>
<comment type="pathway">
    <text evidence="10">Lipid metabolism; phospholipid metabolism.</text>
</comment>
<keyword evidence="8 10" id="KW-0594">Phospholipid biosynthesis</keyword>
<dbReference type="AlphaFoldDB" id="A0A0W0VSV2"/>
<dbReference type="STRING" id="45068.Llon_0045"/>
<comment type="catalytic activity">
    <reaction evidence="10">
        <text>an acyl phosphate + sn-glycerol 3-phosphate = a 1-acyl-sn-glycero-3-phosphate + phosphate</text>
        <dbReference type="Rhea" id="RHEA:34075"/>
        <dbReference type="ChEBI" id="CHEBI:43474"/>
        <dbReference type="ChEBI" id="CHEBI:57597"/>
        <dbReference type="ChEBI" id="CHEBI:57970"/>
        <dbReference type="ChEBI" id="CHEBI:59918"/>
        <dbReference type="EC" id="2.3.1.275"/>
    </reaction>
</comment>
<dbReference type="GO" id="GO:0043772">
    <property type="term" value="F:acyl-phosphate glycerol-3-phosphate acyltransferase activity"/>
    <property type="evidence" value="ECO:0007669"/>
    <property type="project" value="UniProtKB-UniRule"/>
</dbReference>
<dbReference type="InterPro" id="IPR003811">
    <property type="entry name" value="G3P_acylTferase_PlsY"/>
</dbReference>
<keyword evidence="4 10" id="KW-0812">Transmembrane</keyword>
<keyword evidence="9 10" id="KW-1208">Phospholipid metabolism</keyword>
<comment type="subunit">
    <text evidence="10">Probably interacts with PlsX.</text>
</comment>
<evidence type="ECO:0000256" key="1">
    <source>
        <dbReference type="ARBA" id="ARBA00022475"/>
    </source>
</evidence>
<dbReference type="UniPathway" id="UPA00085"/>
<evidence type="ECO:0000256" key="11">
    <source>
        <dbReference type="SAM" id="MobiDB-lite"/>
    </source>
</evidence>
<proteinExistence type="inferred from homology"/>
<name>A0A0W0VSV2_9GAMM</name>
<gene>
    <name evidence="10" type="primary">plsY</name>
    <name evidence="12" type="ORF">Llon_0045</name>
</gene>
<feature type="region of interest" description="Disordered" evidence="11">
    <location>
        <begin position="203"/>
        <end position="237"/>
    </location>
</feature>
<reference evidence="12 13" key="1">
    <citation type="submission" date="2015-11" db="EMBL/GenBank/DDBJ databases">
        <title>Genomic analysis of 38 Legionella species identifies large and diverse effector repertoires.</title>
        <authorList>
            <person name="Burstein D."/>
            <person name="Amaro F."/>
            <person name="Zusman T."/>
            <person name="Lifshitz Z."/>
            <person name="Cohen O."/>
            <person name="Gilbert J.A."/>
            <person name="Pupko T."/>
            <person name="Shuman H.A."/>
            <person name="Segal G."/>
        </authorList>
    </citation>
    <scope>NUCLEOTIDE SEQUENCE [LARGE SCALE GENOMIC DNA]</scope>
    <source>
        <strain evidence="12 13">ATCC 49505</strain>
    </source>
</reference>
<keyword evidence="2 10" id="KW-0444">Lipid biosynthesis</keyword>
<evidence type="ECO:0000313" key="13">
    <source>
        <dbReference type="Proteomes" id="UP000054997"/>
    </source>
</evidence>
<dbReference type="PATRIC" id="fig|45068.5.peg.47"/>
<evidence type="ECO:0000256" key="4">
    <source>
        <dbReference type="ARBA" id="ARBA00022692"/>
    </source>
</evidence>
<evidence type="ECO:0000256" key="2">
    <source>
        <dbReference type="ARBA" id="ARBA00022516"/>
    </source>
</evidence>
<keyword evidence="1 10" id="KW-1003">Cell membrane</keyword>
<dbReference type="OrthoDB" id="9777124at2"/>
<feature type="transmembrane region" description="Helical" evidence="10">
    <location>
        <begin position="6"/>
        <end position="31"/>
    </location>
</feature>
<dbReference type="EMBL" id="LNYK01000001">
    <property type="protein sequence ID" value="KTD23160.1"/>
    <property type="molecule type" value="Genomic_DNA"/>
</dbReference>
<keyword evidence="7 10" id="KW-0472">Membrane</keyword>
<evidence type="ECO:0000256" key="7">
    <source>
        <dbReference type="ARBA" id="ARBA00023136"/>
    </source>
</evidence>
<sequence>MLAFLFFMLCVLLGYIVGSFCSAIVVCRIFALPDPRIEGSKNPGATNVLRLAGKKYAIIVLFADMLKGFLPVLMVNLLSGSAATVGFTAFAAVLGHMYPVFFQFKGGKGVATALGAFFGLNIILGSMVVATWLLVANFTRYSSLASIVSIIFAPFYSLFIFNHVNAFMPLMFISLFILYKHRHNITRLIDGVEPKIIFRSKEKTEELPNEPTAGEEIPKPSQPKIITEESTPPSDKK</sequence>
<comment type="caution">
    <text evidence="12">The sequence shown here is derived from an EMBL/GenBank/DDBJ whole genome shotgun (WGS) entry which is preliminary data.</text>
</comment>
<dbReference type="PANTHER" id="PTHR30309">
    <property type="entry name" value="INNER MEMBRANE PROTEIN YGIH"/>
    <property type="match status" value="1"/>
</dbReference>
<keyword evidence="5 10" id="KW-1133">Transmembrane helix</keyword>
<dbReference type="GO" id="GO:0005886">
    <property type="term" value="C:plasma membrane"/>
    <property type="evidence" value="ECO:0007669"/>
    <property type="project" value="UniProtKB-SubCell"/>
</dbReference>